<dbReference type="EMBL" id="BEWI01000031">
    <property type="protein sequence ID" value="GAY20755.1"/>
    <property type="molecule type" value="Genomic_DNA"/>
</dbReference>
<reference evidence="2 3" key="1">
    <citation type="journal article" date="2013" name="Biodegradation">
        <title>Occurrence of 4-tert-butylphenol (4-t-BP) biodegradation in an aquatic sample caused by the presence of Spirodela polyrrhiza and isolation of a 4-t-BP-utilizing bacterium.</title>
        <authorList>
            <person name="Ogata Y."/>
            <person name="Toyama T."/>
            <person name="Yu N."/>
            <person name="Wang X."/>
            <person name="Sei K."/>
            <person name="Ike M."/>
        </authorList>
    </citation>
    <scope>NUCLEOTIDE SEQUENCE [LARGE SCALE GENOMIC DNA]</scope>
    <source>
        <strain evidence="2 3">OMI</strain>
    </source>
</reference>
<accession>A0A292ZD93</accession>
<comment type="caution">
    <text evidence="2">The sequence shown here is derived from an EMBL/GenBank/DDBJ whole genome shotgun (WGS) entry which is preliminary data.</text>
</comment>
<reference evidence="2 3" key="2">
    <citation type="journal article" date="2013" name="Environ. Sci. Technol.">
        <title>The 4-tert-butylphenol-utilizing bacterium Sphingobium fuliginis OMI can degrade bisphenols via phenolic ring hydroxylation and meta-cleavage pathway.</title>
        <authorList>
            <person name="Ogata Y."/>
            <person name="Goda S."/>
            <person name="Toyama T."/>
            <person name="Sei K."/>
            <person name="Ike M."/>
        </authorList>
    </citation>
    <scope>NUCLEOTIDE SEQUENCE [LARGE SCALE GENOMIC DNA]</scope>
    <source>
        <strain evidence="2 3">OMI</strain>
    </source>
</reference>
<dbReference type="Proteomes" id="UP000221538">
    <property type="component" value="Unassembled WGS sequence"/>
</dbReference>
<protein>
    <submittedName>
        <fullName evidence="2">Uncharacterized protein</fullName>
    </submittedName>
</protein>
<organism evidence="2 3">
    <name type="scientific">Sphingobium fuliginis (strain ATCC 27551)</name>
    <dbReference type="NCBI Taxonomy" id="336203"/>
    <lineage>
        <taxon>Bacteria</taxon>
        <taxon>Pseudomonadati</taxon>
        <taxon>Pseudomonadota</taxon>
        <taxon>Alphaproteobacteria</taxon>
        <taxon>Sphingomonadales</taxon>
        <taxon>Sphingomonadaceae</taxon>
        <taxon>Sphingobium</taxon>
    </lineage>
</organism>
<evidence type="ECO:0000313" key="2">
    <source>
        <dbReference type="EMBL" id="GAY20755.1"/>
    </source>
</evidence>
<sequence>MLVTSSFIGASSSEDFRQNSMARRSMINKDERRRRLVAKHPIPGMIKSGRQAA</sequence>
<feature type="region of interest" description="Disordered" evidence="1">
    <location>
        <begin position="19"/>
        <end position="53"/>
    </location>
</feature>
<dbReference type="AlphaFoldDB" id="A0A292ZD93"/>
<proteinExistence type="predicted"/>
<evidence type="ECO:0000313" key="3">
    <source>
        <dbReference type="Proteomes" id="UP000221538"/>
    </source>
</evidence>
<name>A0A292ZD93_SPHSA</name>
<evidence type="ECO:0000256" key="1">
    <source>
        <dbReference type="SAM" id="MobiDB-lite"/>
    </source>
</evidence>
<gene>
    <name evidence="2" type="ORF">SFOMI_1285</name>
</gene>